<feature type="compositionally biased region" description="Pro residues" evidence="1">
    <location>
        <begin position="44"/>
        <end position="55"/>
    </location>
</feature>
<evidence type="ECO:0000313" key="2">
    <source>
        <dbReference type="EMBL" id="OIW28025.1"/>
    </source>
</evidence>
<accession>A0A1J7J419</accession>
<dbReference type="AlphaFoldDB" id="A0A1J7J419"/>
<protein>
    <submittedName>
        <fullName evidence="2">Uncharacterized protein</fullName>
    </submittedName>
</protein>
<gene>
    <name evidence="2" type="ORF">CONLIGDRAFT_634353</name>
</gene>
<feature type="region of interest" description="Disordered" evidence="1">
    <location>
        <begin position="1"/>
        <end position="86"/>
    </location>
</feature>
<dbReference type="EMBL" id="KV875099">
    <property type="protein sequence ID" value="OIW28025.1"/>
    <property type="molecule type" value="Genomic_DNA"/>
</dbReference>
<dbReference type="OrthoDB" id="21060at2759"/>
<feature type="compositionally biased region" description="Low complexity" evidence="1">
    <location>
        <begin position="1"/>
        <end position="14"/>
    </location>
</feature>
<dbReference type="InParanoid" id="A0A1J7J419"/>
<feature type="region of interest" description="Disordered" evidence="1">
    <location>
        <begin position="404"/>
        <end position="428"/>
    </location>
</feature>
<evidence type="ECO:0000313" key="3">
    <source>
        <dbReference type="Proteomes" id="UP000182658"/>
    </source>
</evidence>
<sequence>MAQQQPQVPQMPVRPYSPPQPTQSPMNHHPQGLTMPPTNHPRISPTPTPSQPASPYPVQQAAPYQQQQYTASPIASPMNSAAASPSYSNMALPVQNATYQNNPQYQNNMPYQNGVTTPSLALPDVRQSFASTPTTPLAPATPNPQYTPAMLAPMAGPSTPAPMTPGVMGPPSKPAERPTKEYEYDATDSLAGTGINIRDEEQALADYYAGSFGQDSRYGFPANPPGSKGSFYGAGLANQPAQPTVAKTPEQLAAEAAERAWNESAHNLASIRSNELKDPFLLIANLHRRAGDVCKHHDISLNLDLRNPGQVIGKMKPAESWPVPKVDVSTKTGPNGALVRTAGSWIPHDAYLVDQLALLSLATKHRIREKLEEGFHVATTRQKTAHGEVPGEWADVAAPVSTAVGSAAAQESNSRAGEESAGSPRTNPLKRKMLSAIIACTS</sequence>
<dbReference type="STRING" id="1408157.A0A1J7J419"/>
<reference evidence="2 3" key="1">
    <citation type="submission" date="2016-10" db="EMBL/GenBank/DDBJ databases">
        <title>Draft genome sequence of Coniochaeta ligniaria NRRL30616, a lignocellulolytic fungus for bioabatement of inhibitors in plant biomass hydrolysates.</title>
        <authorList>
            <consortium name="DOE Joint Genome Institute"/>
            <person name="Jimenez D.J."/>
            <person name="Hector R.E."/>
            <person name="Riley R."/>
            <person name="Sun H."/>
            <person name="Grigoriev I.V."/>
            <person name="Van Elsas J.D."/>
            <person name="Nichols N.N."/>
        </authorList>
    </citation>
    <scope>NUCLEOTIDE SEQUENCE [LARGE SCALE GENOMIC DNA]</scope>
    <source>
        <strain evidence="2 3">NRRL 30616</strain>
    </source>
</reference>
<organism evidence="2 3">
    <name type="scientific">Coniochaeta ligniaria NRRL 30616</name>
    <dbReference type="NCBI Taxonomy" id="1408157"/>
    <lineage>
        <taxon>Eukaryota</taxon>
        <taxon>Fungi</taxon>
        <taxon>Dikarya</taxon>
        <taxon>Ascomycota</taxon>
        <taxon>Pezizomycotina</taxon>
        <taxon>Sordariomycetes</taxon>
        <taxon>Sordariomycetidae</taxon>
        <taxon>Coniochaetales</taxon>
        <taxon>Coniochaetaceae</taxon>
        <taxon>Coniochaeta</taxon>
    </lineage>
</organism>
<dbReference type="Proteomes" id="UP000182658">
    <property type="component" value="Unassembled WGS sequence"/>
</dbReference>
<name>A0A1J7J419_9PEZI</name>
<evidence type="ECO:0000256" key="1">
    <source>
        <dbReference type="SAM" id="MobiDB-lite"/>
    </source>
</evidence>
<keyword evidence="3" id="KW-1185">Reference proteome</keyword>
<feature type="region of interest" description="Disordered" evidence="1">
    <location>
        <begin position="156"/>
        <end position="178"/>
    </location>
</feature>
<feature type="compositionally biased region" description="Low complexity" evidence="1">
    <location>
        <begin position="56"/>
        <end position="86"/>
    </location>
</feature>
<proteinExistence type="predicted"/>